<evidence type="ECO:0000313" key="2">
    <source>
        <dbReference type="EMBL" id="DAE04137.1"/>
    </source>
</evidence>
<evidence type="ECO:0000259" key="1">
    <source>
        <dbReference type="SMART" id="SM00470"/>
    </source>
</evidence>
<dbReference type="SMART" id="SM00470">
    <property type="entry name" value="ParB"/>
    <property type="match status" value="1"/>
</dbReference>
<dbReference type="InterPro" id="IPR036086">
    <property type="entry name" value="ParB/Sulfiredoxin_sf"/>
</dbReference>
<dbReference type="EMBL" id="BK015384">
    <property type="protein sequence ID" value="DAE04137.1"/>
    <property type="molecule type" value="Genomic_DNA"/>
</dbReference>
<sequence length="219" mass="24421">MSSTSTNGELKIEWWPIEAVKPYENNVKIHDEEQVEKIAQSIKQFGFDQPIVVDKDGVIIKGHGRTEASRFLGLKKVPVLVRRDLTEEQIKAARIADNRVAISDFDTVGLQNEIASIDLDLSGIFDKKELAFLEADLSEFKPEAVSADLYADIEKKATETEEKIIEADEAEVRIADALGFKTIKGAQERTVARFMAKIEGETSKAGAEAFVEFAQNYIK</sequence>
<dbReference type="Pfam" id="PF02195">
    <property type="entry name" value="ParB_N"/>
    <property type="match status" value="1"/>
</dbReference>
<dbReference type="PANTHER" id="PTHR33375">
    <property type="entry name" value="CHROMOSOME-PARTITIONING PROTEIN PARB-RELATED"/>
    <property type="match status" value="1"/>
</dbReference>
<dbReference type="SUPFAM" id="SSF110849">
    <property type="entry name" value="ParB/Sulfiredoxin"/>
    <property type="match status" value="1"/>
</dbReference>
<dbReference type="InterPro" id="IPR003115">
    <property type="entry name" value="ParB_N"/>
</dbReference>
<dbReference type="CDD" id="cd16403">
    <property type="entry name" value="ParB_N_like_MT"/>
    <property type="match status" value="1"/>
</dbReference>
<dbReference type="InterPro" id="IPR050336">
    <property type="entry name" value="Chromosome_partition/occlusion"/>
</dbReference>
<organism evidence="2">
    <name type="scientific">Siphoviridae sp. ctmpG14</name>
    <dbReference type="NCBI Taxonomy" id="2825654"/>
    <lineage>
        <taxon>Viruses</taxon>
        <taxon>Duplodnaviria</taxon>
        <taxon>Heunggongvirae</taxon>
        <taxon>Uroviricota</taxon>
        <taxon>Caudoviricetes</taxon>
    </lineage>
</organism>
<dbReference type="GO" id="GO:0007059">
    <property type="term" value="P:chromosome segregation"/>
    <property type="evidence" value="ECO:0007669"/>
    <property type="project" value="TreeGrafter"/>
</dbReference>
<dbReference type="Gene3D" id="3.90.1530.10">
    <property type="entry name" value="Conserved hypothetical protein from pyrococcus furiosus pfu- 392566-001, ParB domain"/>
    <property type="match status" value="1"/>
</dbReference>
<proteinExistence type="predicted"/>
<reference evidence="2" key="1">
    <citation type="journal article" date="2021" name="Proc. Natl. Acad. Sci. U.S.A.">
        <title>A Catalog of Tens of Thousands of Viruses from Human Metagenomes Reveals Hidden Associations with Chronic Diseases.</title>
        <authorList>
            <person name="Tisza M.J."/>
            <person name="Buck C.B."/>
        </authorList>
    </citation>
    <scope>NUCLEOTIDE SEQUENCE</scope>
    <source>
        <strain evidence="2">CtmpG14</strain>
    </source>
</reference>
<dbReference type="PANTHER" id="PTHR33375:SF1">
    <property type="entry name" value="CHROMOSOME-PARTITIONING PROTEIN PARB-RELATED"/>
    <property type="match status" value="1"/>
</dbReference>
<name>A0A8S5PCN4_9CAUD</name>
<dbReference type="GO" id="GO:0045881">
    <property type="term" value="P:positive regulation of sporulation resulting in formation of a cellular spore"/>
    <property type="evidence" value="ECO:0007669"/>
    <property type="project" value="TreeGrafter"/>
</dbReference>
<feature type="domain" description="ParB-like N-terminal" evidence="1">
    <location>
        <begin position="13"/>
        <end position="98"/>
    </location>
</feature>
<protein>
    <submittedName>
        <fullName evidence="2">ParB protein</fullName>
    </submittedName>
</protein>
<accession>A0A8S5PCN4</accession>